<dbReference type="AlphaFoldDB" id="A0A0A9F1D3"/>
<reference evidence="1" key="2">
    <citation type="journal article" date="2015" name="Data Brief">
        <title>Shoot transcriptome of the giant reed, Arundo donax.</title>
        <authorList>
            <person name="Barrero R.A."/>
            <person name="Guerrero F.D."/>
            <person name="Moolhuijzen P."/>
            <person name="Goolsby J.A."/>
            <person name="Tidwell J."/>
            <person name="Bellgard S.E."/>
            <person name="Bellgard M.I."/>
        </authorList>
    </citation>
    <scope>NUCLEOTIDE SEQUENCE</scope>
    <source>
        <tissue evidence="1">Shoot tissue taken approximately 20 cm above the soil surface</tissue>
    </source>
</reference>
<keyword evidence="1" id="KW-0240">DNA-directed RNA polymerase</keyword>
<reference evidence="1" key="1">
    <citation type="submission" date="2014-09" db="EMBL/GenBank/DDBJ databases">
        <authorList>
            <person name="Magalhaes I.L.F."/>
            <person name="Oliveira U."/>
            <person name="Santos F.R."/>
            <person name="Vidigal T.H.D.A."/>
            <person name="Brescovit A.D."/>
            <person name="Santos A.J."/>
        </authorList>
    </citation>
    <scope>NUCLEOTIDE SEQUENCE</scope>
    <source>
        <tissue evidence="1">Shoot tissue taken approximately 20 cm above the soil surface</tissue>
    </source>
</reference>
<protein>
    <submittedName>
        <fullName evidence="1">DNA-directed RNA polymerase III 62 kDa polypeptide, putative</fullName>
    </submittedName>
</protein>
<keyword evidence="1" id="KW-0804">Transcription</keyword>
<organism evidence="1">
    <name type="scientific">Arundo donax</name>
    <name type="common">Giant reed</name>
    <name type="synonym">Donax arundinaceus</name>
    <dbReference type="NCBI Taxonomy" id="35708"/>
    <lineage>
        <taxon>Eukaryota</taxon>
        <taxon>Viridiplantae</taxon>
        <taxon>Streptophyta</taxon>
        <taxon>Embryophyta</taxon>
        <taxon>Tracheophyta</taxon>
        <taxon>Spermatophyta</taxon>
        <taxon>Magnoliopsida</taxon>
        <taxon>Liliopsida</taxon>
        <taxon>Poales</taxon>
        <taxon>Poaceae</taxon>
        <taxon>PACMAD clade</taxon>
        <taxon>Arundinoideae</taxon>
        <taxon>Arundineae</taxon>
        <taxon>Arundo</taxon>
    </lineage>
</organism>
<name>A0A0A9F1D3_ARUDO</name>
<evidence type="ECO:0000313" key="1">
    <source>
        <dbReference type="EMBL" id="JAE03961.1"/>
    </source>
</evidence>
<dbReference type="EMBL" id="GBRH01193935">
    <property type="protein sequence ID" value="JAE03961.1"/>
    <property type="molecule type" value="Transcribed_RNA"/>
</dbReference>
<proteinExistence type="predicted"/>
<dbReference type="GO" id="GO:0000428">
    <property type="term" value="C:DNA-directed RNA polymerase complex"/>
    <property type="evidence" value="ECO:0007669"/>
    <property type="project" value="UniProtKB-KW"/>
</dbReference>
<accession>A0A0A9F1D3</accession>
<sequence>MSCTGCASPSSFLSSVQIFQSQKLFLKDYF</sequence>